<dbReference type="AlphaFoldDB" id="A0A1G2AQC5"/>
<feature type="transmembrane region" description="Helical" evidence="1">
    <location>
        <begin position="87"/>
        <end position="109"/>
    </location>
</feature>
<reference evidence="2 3" key="1">
    <citation type="journal article" date="2016" name="Nat. Commun.">
        <title>Thousands of microbial genomes shed light on interconnected biogeochemical processes in an aquifer system.</title>
        <authorList>
            <person name="Anantharaman K."/>
            <person name="Brown C.T."/>
            <person name="Hug L.A."/>
            <person name="Sharon I."/>
            <person name="Castelle C.J."/>
            <person name="Probst A.J."/>
            <person name="Thomas B.C."/>
            <person name="Singh A."/>
            <person name="Wilkins M.J."/>
            <person name="Karaoz U."/>
            <person name="Brodie E.L."/>
            <person name="Williams K.H."/>
            <person name="Hubbard S.S."/>
            <person name="Banfield J.F."/>
        </authorList>
    </citation>
    <scope>NUCLEOTIDE SEQUENCE [LARGE SCALE GENOMIC DNA]</scope>
</reference>
<evidence type="ECO:0000313" key="3">
    <source>
        <dbReference type="Proteomes" id="UP000177165"/>
    </source>
</evidence>
<keyword evidence="1" id="KW-0472">Membrane</keyword>
<keyword evidence="1" id="KW-1133">Transmembrane helix</keyword>
<organism evidence="2 3">
    <name type="scientific">Candidatus Kerfeldbacteria bacterium RIFCSPHIGHO2_02_FULL_42_14</name>
    <dbReference type="NCBI Taxonomy" id="1798540"/>
    <lineage>
        <taxon>Bacteria</taxon>
        <taxon>Candidatus Kerfeldiibacteriota</taxon>
    </lineage>
</organism>
<gene>
    <name evidence="2" type="ORF">A3B74_03145</name>
</gene>
<sequence length="117" mass="12548">MKKANKKKYTFLTTLILLGVLGPLFLSAQGLPNPLGEVTDPNEIIVNVIKAFLGVLGVLALVIFIYGGLLLLISGGNTEMLSKGKRTLVWAIIGLAIILSSYGILKFVFEKLITSTS</sequence>
<evidence type="ECO:0008006" key="4">
    <source>
        <dbReference type="Google" id="ProtNLM"/>
    </source>
</evidence>
<feature type="transmembrane region" description="Helical" evidence="1">
    <location>
        <begin position="52"/>
        <end position="75"/>
    </location>
</feature>
<proteinExistence type="predicted"/>
<evidence type="ECO:0000256" key="1">
    <source>
        <dbReference type="SAM" id="Phobius"/>
    </source>
</evidence>
<dbReference type="STRING" id="1798540.A3B74_03145"/>
<dbReference type="EMBL" id="MHKB01000012">
    <property type="protein sequence ID" value="OGY78759.1"/>
    <property type="molecule type" value="Genomic_DNA"/>
</dbReference>
<name>A0A1G2AQC5_9BACT</name>
<dbReference type="Proteomes" id="UP000177165">
    <property type="component" value="Unassembled WGS sequence"/>
</dbReference>
<comment type="caution">
    <text evidence="2">The sequence shown here is derived from an EMBL/GenBank/DDBJ whole genome shotgun (WGS) entry which is preliminary data.</text>
</comment>
<protein>
    <recommendedName>
        <fullName evidence="4">TrbC/VIRB2 family protein</fullName>
    </recommendedName>
</protein>
<dbReference type="Pfam" id="PF18895">
    <property type="entry name" value="T4SS_pilin"/>
    <property type="match status" value="1"/>
</dbReference>
<evidence type="ECO:0000313" key="2">
    <source>
        <dbReference type="EMBL" id="OGY78759.1"/>
    </source>
</evidence>
<dbReference type="InterPro" id="IPR043993">
    <property type="entry name" value="T4SS_pilin"/>
</dbReference>
<keyword evidence="1" id="KW-0812">Transmembrane</keyword>
<accession>A0A1G2AQC5</accession>